<dbReference type="InterPro" id="IPR036869">
    <property type="entry name" value="J_dom_sf"/>
</dbReference>
<protein>
    <recommendedName>
        <fullName evidence="5">J domain-containing protein</fullName>
    </recommendedName>
</protein>
<keyword evidence="1" id="KW-0235">DNA replication</keyword>
<keyword evidence="2" id="KW-0346">Stress response</keyword>
<evidence type="ECO:0000313" key="4">
    <source>
        <dbReference type="Proteomes" id="UP001597362"/>
    </source>
</evidence>
<organism evidence="3 4">
    <name type="scientific">Paenibacillus yanchengensis</name>
    <dbReference type="NCBI Taxonomy" id="2035833"/>
    <lineage>
        <taxon>Bacteria</taxon>
        <taxon>Bacillati</taxon>
        <taxon>Bacillota</taxon>
        <taxon>Bacilli</taxon>
        <taxon>Bacillales</taxon>
        <taxon>Paenibacillaceae</taxon>
        <taxon>Paenibacillus</taxon>
    </lineage>
</organism>
<keyword evidence="4" id="KW-1185">Reference proteome</keyword>
<evidence type="ECO:0000313" key="3">
    <source>
        <dbReference type="EMBL" id="MFD2118159.1"/>
    </source>
</evidence>
<sequence length="273" mass="32928">MFCVIQKLFNKRTDPYGAYKELVTYSDSYTINGKAHTKYRFHYGGERFERHIRDAYKIMIHKSYREAGKVKKKQWVICTMGYYSLLDSWPGDCIISSVLEEKLTEMGIDEGQLWEMVYKKLDPLIERVKAEFIVTEEYQTKQRHKQLIAEYQQRKKEFDSEYGSDTYEYCYDLYGELQNPAYLKELEDALRQRQQYQESSYQRHSNSNYGYEEFENFFNGSYSKANRSNYTDDEKVKLKKMFRYLTKTFHPDVTKDDGEMMKLINKLKDDWEI</sequence>
<proteinExistence type="predicted"/>
<dbReference type="RefSeq" id="WP_377775809.1">
    <property type="nucleotide sequence ID" value="NZ_JBHUHO010000051.1"/>
</dbReference>
<reference evidence="4" key="1">
    <citation type="journal article" date="2019" name="Int. J. Syst. Evol. Microbiol.">
        <title>The Global Catalogue of Microorganisms (GCM) 10K type strain sequencing project: providing services to taxonomists for standard genome sequencing and annotation.</title>
        <authorList>
            <consortium name="The Broad Institute Genomics Platform"/>
            <consortium name="The Broad Institute Genome Sequencing Center for Infectious Disease"/>
            <person name="Wu L."/>
            <person name="Ma J."/>
        </authorList>
    </citation>
    <scope>NUCLEOTIDE SEQUENCE [LARGE SCALE GENOMIC DNA]</scope>
    <source>
        <strain evidence="4">GH52</strain>
    </source>
</reference>
<dbReference type="Proteomes" id="UP001597362">
    <property type="component" value="Unassembled WGS sequence"/>
</dbReference>
<dbReference type="EMBL" id="JBHUHO010000051">
    <property type="protein sequence ID" value="MFD2118159.1"/>
    <property type="molecule type" value="Genomic_DNA"/>
</dbReference>
<name>A0ABW4YRN0_9BACL</name>
<evidence type="ECO:0008006" key="5">
    <source>
        <dbReference type="Google" id="ProtNLM"/>
    </source>
</evidence>
<evidence type="ECO:0000256" key="2">
    <source>
        <dbReference type="ARBA" id="ARBA00023016"/>
    </source>
</evidence>
<accession>A0ABW4YRN0</accession>
<evidence type="ECO:0000256" key="1">
    <source>
        <dbReference type="ARBA" id="ARBA00022705"/>
    </source>
</evidence>
<gene>
    <name evidence="3" type="ORF">ACFSJH_20890</name>
</gene>
<comment type="caution">
    <text evidence="3">The sequence shown here is derived from an EMBL/GenBank/DDBJ whole genome shotgun (WGS) entry which is preliminary data.</text>
</comment>
<dbReference type="SUPFAM" id="SSF46565">
    <property type="entry name" value="Chaperone J-domain"/>
    <property type="match status" value="1"/>
</dbReference>